<evidence type="ECO:0000256" key="4">
    <source>
        <dbReference type="ARBA" id="ARBA00023136"/>
    </source>
</evidence>
<evidence type="ECO:0000313" key="6">
    <source>
        <dbReference type="EMBL" id="MDJ1645670.1"/>
    </source>
</evidence>
<keyword evidence="7" id="KW-1185">Reference proteome</keyword>
<accession>A0AAJ1UWP6</accession>
<evidence type="ECO:0000313" key="7">
    <source>
        <dbReference type="Proteomes" id="UP001224428"/>
    </source>
</evidence>
<evidence type="ECO:0000256" key="1">
    <source>
        <dbReference type="ARBA" id="ARBA00004141"/>
    </source>
</evidence>
<gene>
    <name evidence="6" type="ORF">QLQ80_01005</name>
</gene>
<feature type="transmembrane region" description="Helical" evidence="5">
    <location>
        <begin position="17"/>
        <end position="40"/>
    </location>
</feature>
<dbReference type="AlphaFoldDB" id="A0AAJ1UWP6"/>
<dbReference type="RefSeq" id="WP_283823472.1">
    <property type="nucleotide sequence ID" value="NZ_JASDAY010000016.1"/>
</dbReference>
<dbReference type="Pfam" id="PF02535">
    <property type="entry name" value="Zip"/>
    <property type="match status" value="1"/>
</dbReference>
<dbReference type="Proteomes" id="UP001224428">
    <property type="component" value="Unassembled WGS sequence"/>
</dbReference>
<keyword evidence="4 5" id="KW-0472">Membrane</keyword>
<name>A0AAJ1UWP6_9MOLU</name>
<feature type="transmembrane region" description="Helical" evidence="5">
    <location>
        <begin position="97"/>
        <end position="118"/>
    </location>
</feature>
<evidence type="ECO:0008006" key="8">
    <source>
        <dbReference type="Google" id="ProtNLM"/>
    </source>
</evidence>
<sequence>METQNAVSSDLNWYVKFFTTGIVASIVLLLIPILIALIIPKIIKKPSNSFSLYIYSFVSGMLIILGTFGYMREALELSATYPHATDASTLIKFAWNFIWIVSGLVIGATISVTIKVLVYKYTKKKLSGVYVHKHNDLHGSHSHEHIDLIFNTNDVIESDIAIATKKNKWTALFLLLGHRIPEGIMIGLSVYNIFISKQNTVAFDAISIVFLITFVIHTVPEEVVFYYRQREMGISPIKATFNSILGLSLIIPFIFIGMLTKFGIENSANQSIVMHGIIPMINAAIGITMIFTAFVELLPEFFHTSLNDRKKWIIVISVFFIGVIFTILLLIFHVH</sequence>
<feature type="transmembrane region" description="Helical" evidence="5">
    <location>
        <begin position="52"/>
        <end position="71"/>
    </location>
</feature>
<feature type="transmembrane region" description="Helical" evidence="5">
    <location>
        <begin position="272"/>
        <end position="292"/>
    </location>
</feature>
<dbReference type="EMBL" id="JASDDP010000010">
    <property type="protein sequence ID" value="MDJ1645670.1"/>
    <property type="molecule type" value="Genomic_DNA"/>
</dbReference>
<evidence type="ECO:0000256" key="3">
    <source>
        <dbReference type="ARBA" id="ARBA00022989"/>
    </source>
</evidence>
<dbReference type="InterPro" id="IPR003689">
    <property type="entry name" value="ZIP"/>
</dbReference>
<feature type="transmembrane region" description="Helical" evidence="5">
    <location>
        <begin position="312"/>
        <end position="332"/>
    </location>
</feature>
<comment type="subcellular location">
    <subcellularLocation>
        <location evidence="1">Membrane</location>
        <topology evidence="1">Multi-pass membrane protein</topology>
    </subcellularLocation>
</comment>
<reference evidence="6" key="1">
    <citation type="submission" date="2023-05" db="EMBL/GenBank/DDBJ databases">
        <title>Mycoplasma phocimorsus sp. nov., isolated from Scandinavian patients with seal finger or septic arthritis after contact with seals.</title>
        <authorList>
            <person name="Skafte-Holm A."/>
            <person name="Pedersen T.R."/>
            <person name="Froelund M."/>
            <person name="Stegger M."/>
            <person name="Qvortrup K."/>
            <person name="Michaels D.L."/>
            <person name="Brown D.R."/>
            <person name="Jensen J.S."/>
        </authorList>
    </citation>
    <scope>NUCLEOTIDE SEQUENCE</scope>
    <source>
        <strain evidence="6">M5725</strain>
    </source>
</reference>
<dbReference type="GO" id="GO:0046873">
    <property type="term" value="F:metal ion transmembrane transporter activity"/>
    <property type="evidence" value="ECO:0007669"/>
    <property type="project" value="InterPro"/>
</dbReference>
<feature type="transmembrane region" description="Helical" evidence="5">
    <location>
        <begin position="239"/>
        <end position="260"/>
    </location>
</feature>
<evidence type="ECO:0000256" key="2">
    <source>
        <dbReference type="ARBA" id="ARBA00022692"/>
    </source>
</evidence>
<comment type="caution">
    <text evidence="6">The sequence shown here is derived from an EMBL/GenBank/DDBJ whole genome shotgun (WGS) entry which is preliminary data.</text>
</comment>
<feature type="transmembrane region" description="Helical" evidence="5">
    <location>
        <begin position="201"/>
        <end position="219"/>
    </location>
</feature>
<keyword evidence="3 5" id="KW-1133">Transmembrane helix</keyword>
<keyword evidence="2 5" id="KW-0812">Transmembrane</keyword>
<protein>
    <recommendedName>
        <fullName evidence="8">ZIP family metal transporter</fullName>
    </recommendedName>
</protein>
<dbReference type="GO" id="GO:0016020">
    <property type="term" value="C:membrane"/>
    <property type="evidence" value="ECO:0007669"/>
    <property type="project" value="UniProtKB-SubCell"/>
</dbReference>
<evidence type="ECO:0000256" key="5">
    <source>
        <dbReference type="SAM" id="Phobius"/>
    </source>
</evidence>
<proteinExistence type="predicted"/>
<organism evidence="6 7">
    <name type="scientific">Mycoplasma phocimorsus</name>
    <dbReference type="NCBI Taxonomy" id="3045839"/>
    <lineage>
        <taxon>Bacteria</taxon>
        <taxon>Bacillati</taxon>
        <taxon>Mycoplasmatota</taxon>
        <taxon>Mollicutes</taxon>
        <taxon>Mycoplasmataceae</taxon>
        <taxon>Mycoplasma</taxon>
    </lineage>
</organism>